<proteinExistence type="predicted"/>
<dbReference type="CDD" id="cd06325">
    <property type="entry name" value="PBP1_ABC_unchar_transporter"/>
    <property type="match status" value="1"/>
</dbReference>
<dbReference type="InterPro" id="IPR007487">
    <property type="entry name" value="ABC_transpt-TYRBP-like"/>
</dbReference>
<dbReference type="EMBL" id="JAGYPF010000001">
    <property type="protein sequence ID" value="MBS4211760.1"/>
    <property type="molecule type" value="Genomic_DNA"/>
</dbReference>
<dbReference type="PANTHER" id="PTHR35271">
    <property type="entry name" value="ABC TRANSPORTER, SUBSTRATE-BINDING LIPOPROTEIN-RELATED"/>
    <property type="match status" value="1"/>
</dbReference>
<evidence type="ECO:0000256" key="1">
    <source>
        <dbReference type="SAM" id="Phobius"/>
    </source>
</evidence>
<dbReference type="RefSeq" id="WP_213116248.1">
    <property type="nucleotide sequence ID" value="NZ_JAGYPF010000001.1"/>
</dbReference>
<dbReference type="PANTHER" id="PTHR35271:SF1">
    <property type="entry name" value="ABC TRANSPORTER, SUBSTRATE-BINDING LIPOPROTEIN"/>
    <property type="match status" value="1"/>
</dbReference>
<comment type="caution">
    <text evidence="2">The sequence shown here is derived from an EMBL/GenBank/DDBJ whole genome shotgun (WGS) entry which is preliminary data.</text>
</comment>
<dbReference type="AlphaFoldDB" id="A0A942U202"/>
<keyword evidence="1" id="KW-0812">Transmembrane</keyword>
<evidence type="ECO:0000313" key="2">
    <source>
        <dbReference type="EMBL" id="MBS4211760.1"/>
    </source>
</evidence>
<keyword evidence="3" id="KW-1185">Reference proteome</keyword>
<accession>A0A942U202</accession>
<gene>
    <name evidence="2" type="ORF">KHA99_04715</name>
</gene>
<name>A0A942U202_9BACI</name>
<dbReference type="Pfam" id="PF04392">
    <property type="entry name" value="ABC_sub_bind"/>
    <property type="match status" value="1"/>
</dbReference>
<dbReference type="Proteomes" id="UP000679749">
    <property type="component" value="Unassembled WGS sequence"/>
</dbReference>
<keyword evidence="1" id="KW-1133">Transmembrane helix</keyword>
<dbReference type="Gene3D" id="3.40.50.2300">
    <property type="match status" value="2"/>
</dbReference>
<keyword evidence="1" id="KW-0472">Membrane</keyword>
<organism evidence="2 3">
    <name type="scientific">Neobacillus rhizophilus</name>
    <dbReference type="NCBI Taxonomy" id="2833579"/>
    <lineage>
        <taxon>Bacteria</taxon>
        <taxon>Bacillati</taxon>
        <taxon>Bacillota</taxon>
        <taxon>Bacilli</taxon>
        <taxon>Bacillales</taxon>
        <taxon>Bacillaceae</taxon>
        <taxon>Neobacillus</taxon>
    </lineage>
</organism>
<protein>
    <submittedName>
        <fullName evidence="2">ABC transporter substrate-binding protein</fullName>
    </submittedName>
</protein>
<reference evidence="2" key="1">
    <citation type="submission" date="2021-05" db="EMBL/GenBank/DDBJ databases">
        <title>Novel Bacillus species.</title>
        <authorList>
            <person name="Liu G."/>
        </authorList>
    </citation>
    <scope>NUCLEOTIDE SEQUENCE</scope>
    <source>
        <strain evidence="2">FJAT-49825</strain>
    </source>
</reference>
<feature type="transmembrane region" description="Helical" evidence="1">
    <location>
        <begin position="5"/>
        <end position="23"/>
    </location>
</feature>
<evidence type="ECO:0000313" key="3">
    <source>
        <dbReference type="Proteomes" id="UP000679749"/>
    </source>
</evidence>
<sequence>MKIKWYLSILIILTISVFIYHYVETNEQPSLKIGIVMMGDSRNEKFSGLQQGLQDLGYKKKEINFILKNANDQEGRLERQIKDLLKDRPNLIVTLGGIETTTLKAEMEKQHLNIPIVFAGVAAPREIGLIQDYQSPGGLLTGVNNYHTKISGKRLEILHDLVPSINRVLVLYDDEIEISRISLKETVETAKILSIPILPVNAAESDFLQSLQKSVRPNDAILILPGFRIESATKEIVALSQKYKIPTMGIYEHEVEQGFLASYGASFFDQGYQAARYVSLIIQGNSPGDLPVEVPDRIRFIINDQVRGKLGFSLNKNIGSMAETINPAKGEGLEKNE</sequence>